<evidence type="ECO:0000256" key="5">
    <source>
        <dbReference type="ARBA" id="ARBA00023172"/>
    </source>
</evidence>
<dbReference type="AlphaFoldDB" id="A0A4U7BR85"/>
<dbReference type="Gene3D" id="3.40.1360.10">
    <property type="match status" value="1"/>
</dbReference>
<evidence type="ECO:0000256" key="7">
    <source>
        <dbReference type="HAMAP-Rule" id="MF_00017"/>
    </source>
</evidence>
<dbReference type="NCBIfam" id="TIGR00615">
    <property type="entry name" value="recR"/>
    <property type="match status" value="1"/>
</dbReference>
<dbReference type="InterPro" id="IPR006171">
    <property type="entry name" value="TOPRIM_dom"/>
</dbReference>
<reference evidence="9 10" key="1">
    <citation type="submission" date="2018-05" db="EMBL/GenBank/DDBJ databases">
        <title>Novel Campyloabacter and Helicobacter Species and Strains.</title>
        <authorList>
            <person name="Mannion A.J."/>
            <person name="Shen Z."/>
            <person name="Fox J.G."/>
        </authorList>
    </citation>
    <scope>NUCLEOTIDE SEQUENCE [LARGE SCALE GENOMIC DNA]</scope>
    <source>
        <strain evidence="10">MIT17-670</strain>
    </source>
</reference>
<dbReference type="PROSITE" id="PS01300">
    <property type="entry name" value="RECR"/>
    <property type="match status" value="1"/>
</dbReference>
<dbReference type="SUPFAM" id="SSF111304">
    <property type="entry name" value="Recombination protein RecR"/>
    <property type="match status" value="1"/>
</dbReference>
<accession>A0A4U7BR85</accession>
<dbReference type="InterPro" id="IPR023627">
    <property type="entry name" value="Rcmb_RecR"/>
</dbReference>
<keyword evidence="3 7" id="KW-0863">Zinc-finger</keyword>
<dbReference type="OrthoDB" id="9802672at2"/>
<dbReference type="EMBL" id="NXMA01000003">
    <property type="protein sequence ID" value="TKX32850.1"/>
    <property type="molecule type" value="Genomic_DNA"/>
</dbReference>
<feature type="zinc finger region" description="C4-type" evidence="7">
    <location>
        <begin position="60"/>
        <end position="75"/>
    </location>
</feature>
<dbReference type="Proteomes" id="UP000310353">
    <property type="component" value="Unassembled WGS sequence"/>
</dbReference>
<dbReference type="InterPro" id="IPR000093">
    <property type="entry name" value="DNA_Rcmb_RecR"/>
</dbReference>
<evidence type="ECO:0000313" key="10">
    <source>
        <dbReference type="Proteomes" id="UP000310353"/>
    </source>
</evidence>
<dbReference type="GO" id="GO:0003677">
    <property type="term" value="F:DNA binding"/>
    <property type="evidence" value="ECO:0007669"/>
    <property type="project" value="UniProtKB-UniRule"/>
</dbReference>
<evidence type="ECO:0000256" key="4">
    <source>
        <dbReference type="ARBA" id="ARBA00022833"/>
    </source>
</evidence>
<keyword evidence="1 7" id="KW-0479">Metal-binding</keyword>
<comment type="function">
    <text evidence="7">May play a role in DNA repair. It seems to be involved in an RecBC-independent recombinational process of DNA repair. It may act with RecF and RecO.</text>
</comment>
<dbReference type="InterPro" id="IPR034137">
    <property type="entry name" value="TOPRIM_RecR"/>
</dbReference>
<dbReference type="CDD" id="cd01025">
    <property type="entry name" value="TOPRIM_recR"/>
    <property type="match status" value="1"/>
</dbReference>
<keyword evidence="5 7" id="KW-0233">DNA recombination</keyword>
<dbReference type="InterPro" id="IPR015967">
    <property type="entry name" value="Rcmb_RecR_Znf"/>
</dbReference>
<protein>
    <recommendedName>
        <fullName evidence="7">Recombination protein RecR</fullName>
    </recommendedName>
</protein>
<evidence type="ECO:0000256" key="2">
    <source>
        <dbReference type="ARBA" id="ARBA00022763"/>
    </source>
</evidence>
<dbReference type="HAMAP" id="MF_00017">
    <property type="entry name" value="RecR"/>
    <property type="match status" value="1"/>
</dbReference>
<keyword evidence="2 7" id="KW-0227">DNA damage</keyword>
<evidence type="ECO:0000256" key="6">
    <source>
        <dbReference type="ARBA" id="ARBA00023204"/>
    </source>
</evidence>
<sequence length="194" mass="22125">MAYNEDLEKFNELIESFSKLPTIGKKTAIRLAYHICTGNRFESIKLAHNIENALHFIKPCQQCGALSENELCGICVDKERNKDTLCIVQTPKDILTIEESKSYQGFYFVLNELDGDKLIKLEQMILKLNCKEIIFALPHSLNSDAIIFFIEDKFKDLNLQFSKIAQGIPSGVSLENVDMISLNKAINYRTKLEN</sequence>
<comment type="caution">
    <text evidence="9">The sequence shown here is derived from an EMBL/GenBank/DDBJ whole genome shotgun (WGS) entry which is preliminary data.</text>
</comment>
<dbReference type="Pfam" id="PF02132">
    <property type="entry name" value="RecR_ZnF"/>
    <property type="match status" value="1"/>
</dbReference>
<evidence type="ECO:0000313" key="9">
    <source>
        <dbReference type="EMBL" id="TKX32850.1"/>
    </source>
</evidence>
<comment type="similarity">
    <text evidence="7">Belongs to the RecR family.</text>
</comment>
<dbReference type="Gene3D" id="1.10.8.420">
    <property type="entry name" value="RecR Domain 1"/>
    <property type="match status" value="1"/>
</dbReference>
<keyword evidence="10" id="KW-1185">Reference proteome</keyword>
<dbReference type="GO" id="GO:0008270">
    <property type="term" value="F:zinc ion binding"/>
    <property type="evidence" value="ECO:0007669"/>
    <property type="project" value="UniProtKB-KW"/>
</dbReference>
<dbReference type="RefSeq" id="WP_137621757.1">
    <property type="nucleotide sequence ID" value="NZ_NXMA01000003.1"/>
</dbReference>
<proteinExistence type="inferred from homology"/>
<evidence type="ECO:0000259" key="8">
    <source>
        <dbReference type="PROSITE" id="PS50880"/>
    </source>
</evidence>
<dbReference type="Pfam" id="PF21176">
    <property type="entry name" value="RecR_HhH"/>
    <property type="match status" value="1"/>
</dbReference>
<name>A0A4U7BR85_9BACT</name>
<dbReference type="GO" id="GO:0006310">
    <property type="term" value="P:DNA recombination"/>
    <property type="evidence" value="ECO:0007669"/>
    <property type="project" value="UniProtKB-UniRule"/>
</dbReference>
<dbReference type="PANTHER" id="PTHR30446:SF0">
    <property type="entry name" value="RECOMBINATION PROTEIN RECR"/>
    <property type="match status" value="1"/>
</dbReference>
<dbReference type="GO" id="GO:0006281">
    <property type="term" value="P:DNA repair"/>
    <property type="evidence" value="ECO:0007669"/>
    <property type="project" value="UniProtKB-UniRule"/>
</dbReference>
<evidence type="ECO:0000256" key="3">
    <source>
        <dbReference type="ARBA" id="ARBA00022771"/>
    </source>
</evidence>
<evidence type="ECO:0000256" key="1">
    <source>
        <dbReference type="ARBA" id="ARBA00022723"/>
    </source>
</evidence>
<dbReference type="PROSITE" id="PS50880">
    <property type="entry name" value="TOPRIM"/>
    <property type="match status" value="1"/>
</dbReference>
<organism evidence="9 10">
    <name type="scientific">Campylobacter aviculae</name>
    <dbReference type="NCBI Taxonomy" id="2510190"/>
    <lineage>
        <taxon>Bacteria</taxon>
        <taxon>Pseudomonadati</taxon>
        <taxon>Campylobacterota</taxon>
        <taxon>Epsilonproteobacteria</taxon>
        <taxon>Campylobacterales</taxon>
        <taxon>Campylobacteraceae</taxon>
        <taxon>Campylobacter</taxon>
    </lineage>
</organism>
<keyword evidence="6 7" id="KW-0234">DNA repair</keyword>
<keyword evidence="4 7" id="KW-0862">Zinc</keyword>
<gene>
    <name evidence="7" type="primary">recR</name>
    <name evidence="9" type="ORF">CQA76_01875</name>
</gene>
<dbReference type="PANTHER" id="PTHR30446">
    <property type="entry name" value="RECOMBINATION PROTEIN RECR"/>
    <property type="match status" value="1"/>
</dbReference>
<feature type="domain" description="Toprim" evidence="8">
    <location>
        <begin position="83"/>
        <end position="169"/>
    </location>
</feature>